<reference evidence="4" key="1">
    <citation type="submission" date="2023-07" db="EMBL/GenBank/DDBJ databases">
        <title>Thauera sp. CAU 1555 isolated from sand of Yaerae Beach.</title>
        <authorList>
            <person name="Kim W."/>
        </authorList>
    </citation>
    <scope>NUCLEOTIDE SEQUENCE [LARGE SCALE GENOMIC DNA]</scope>
    <source>
        <strain evidence="4">CAU 1555</strain>
    </source>
</reference>
<feature type="region of interest" description="Disordered" evidence="1">
    <location>
        <begin position="110"/>
        <end position="146"/>
    </location>
</feature>
<evidence type="ECO:0000313" key="3">
    <source>
        <dbReference type="EMBL" id="MBD8501961.1"/>
    </source>
</evidence>
<dbReference type="Proteomes" id="UP000603602">
    <property type="component" value="Unassembled WGS sequence"/>
</dbReference>
<keyword evidence="2" id="KW-1133">Transmembrane helix</keyword>
<dbReference type="Pfam" id="PF03334">
    <property type="entry name" value="PhaG_MnhG_YufB"/>
    <property type="match status" value="1"/>
</dbReference>
<dbReference type="PANTHER" id="PTHR34703">
    <property type="entry name" value="ANTIPORTER SUBUNIT MNHG2-RELATED"/>
    <property type="match status" value="1"/>
</dbReference>
<sequence length="146" mass="13950">MNASITAWLATVLILGGALLGLVGAIGVLRLPDCYSRMHSASKAGALGAALILAGVAAASSGEAALEAMFALVVVLATAPLAAHAVSRAAHRVGVLPEVGPLGDALAADKGAAGEAQATGGSAPGDAPPGQDSGRSGRSGRPVGKP</sequence>
<feature type="compositionally biased region" description="Low complexity" evidence="1">
    <location>
        <begin position="133"/>
        <end position="146"/>
    </location>
</feature>
<protein>
    <submittedName>
        <fullName evidence="3">Monovalent cation/H(+) antiporter subunit G</fullName>
    </submittedName>
</protein>
<comment type="caution">
    <text evidence="3">The sequence shown here is derived from an EMBL/GenBank/DDBJ whole genome shotgun (WGS) entry which is preliminary data.</text>
</comment>
<dbReference type="RefSeq" id="WP_187716771.1">
    <property type="nucleotide sequence ID" value="NZ_JACTAH010000001.1"/>
</dbReference>
<dbReference type="EMBL" id="JACYTO010000001">
    <property type="protein sequence ID" value="MBD8501961.1"/>
    <property type="molecule type" value="Genomic_DNA"/>
</dbReference>
<evidence type="ECO:0000256" key="1">
    <source>
        <dbReference type="SAM" id="MobiDB-lite"/>
    </source>
</evidence>
<accession>A0ABR9B6G3</accession>
<dbReference type="InterPro" id="IPR005133">
    <property type="entry name" value="PhaG_MnhG_YufB"/>
</dbReference>
<dbReference type="PANTHER" id="PTHR34703:SF1">
    <property type="entry name" value="ANTIPORTER SUBUNIT MNHG2-RELATED"/>
    <property type="match status" value="1"/>
</dbReference>
<feature type="transmembrane region" description="Helical" evidence="2">
    <location>
        <begin position="6"/>
        <end position="29"/>
    </location>
</feature>
<name>A0ABR9B6G3_9RHOO</name>
<gene>
    <name evidence="3" type="ORF">IFO67_03620</name>
</gene>
<organism evidence="3 4">
    <name type="scientific">Thauera sedimentorum</name>
    <dbReference type="NCBI Taxonomy" id="2767595"/>
    <lineage>
        <taxon>Bacteria</taxon>
        <taxon>Pseudomonadati</taxon>
        <taxon>Pseudomonadota</taxon>
        <taxon>Betaproteobacteria</taxon>
        <taxon>Rhodocyclales</taxon>
        <taxon>Zoogloeaceae</taxon>
        <taxon>Thauera</taxon>
    </lineage>
</organism>
<evidence type="ECO:0000256" key="2">
    <source>
        <dbReference type="SAM" id="Phobius"/>
    </source>
</evidence>
<feature type="transmembrane region" description="Helical" evidence="2">
    <location>
        <begin position="41"/>
        <end position="62"/>
    </location>
</feature>
<proteinExistence type="predicted"/>
<keyword evidence="2" id="KW-0812">Transmembrane</keyword>
<dbReference type="NCBIfam" id="TIGR01300">
    <property type="entry name" value="CPA3_mnhG_phaG"/>
    <property type="match status" value="1"/>
</dbReference>
<keyword evidence="4" id="KW-1185">Reference proteome</keyword>
<evidence type="ECO:0000313" key="4">
    <source>
        <dbReference type="Proteomes" id="UP000603602"/>
    </source>
</evidence>
<keyword evidence="2" id="KW-0472">Membrane</keyword>